<dbReference type="PANTHER" id="PTHR35038">
    <property type="entry name" value="DISSIMILATORY SULFITE REDUCTASE SIRA"/>
    <property type="match status" value="1"/>
</dbReference>
<keyword evidence="1 3" id="KW-0732">Signal</keyword>
<comment type="caution">
    <text evidence="4">The sequence shown here is derived from an EMBL/GenBank/DDBJ whole genome shotgun (WGS) entry which is preliminary data.</text>
</comment>
<dbReference type="EMBL" id="JABFJV010000089">
    <property type="protein sequence ID" value="NOK34961.1"/>
    <property type="molecule type" value="Genomic_DNA"/>
</dbReference>
<dbReference type="InterPro" id="IPR038142">
    <property type="entry name" value="Cytochrome_P460_sp"/>
</dbReference>
<dbReference type="InterPro" id="IPR051829">
    <property type="entry name" value="Multiheme_Cytochr_ET"/>
</dbReference>
<feature type="region of interest" description="Disordered" evidence="2">
    <location>
        <begin position="463"/>
        <end position="488"/>
    </location>
</feature>
<evidence type="ECO:0000256" key="3">
    <source>
        <dbReference type="SAM" id="SignalP"/>
    </source>
</evidence>
<proteinExistence type="predicted"/>
<keyword evidence="5" id="KW-1185">Reference proteome</keyword>
<dbReference type="SUPFAM" id="SSF48695">
    <property type="entry name" value="Multiheme cytochromes"/>
    <property type="match status" value="1"/>
</dbReference>
<sequence length="1123" mass="124620">MKFLACVGALVLLAVSTAHGQVKQCGVDAAKKPVWETRCYDGPVTLANYASPESAKKRLESSIAFAFTQDLAGFQQTETSGQLVTGEQLAALTLFLFVGGHLGWTHDVASLSEDIRMTGPVFQGKGFDTHQRVRTFYSDGVVGWLRDGRKGAIRDGEVIVKQMYAADPTDSEYGADRASGWAVLVRNSHLSKDGWLWYLFFFPNSPPYNNPLLVVYAQSGNSFCLSCHAAADNDQVTYASLQNLKGASQESSWIQQVTPGLFAPPPATKGAQPQPETSDTLRAMFANGTAQFQRLVQPSDVQRTRLQEAPKGTHLPVLRQALQDLQRASPKDKEAYLRRLIDERLPHLKPEVARMYGGPATTINPRLIGLLDKLIQDFLQALSSRDLGEFLTYALETYYRAGFQQQTVTPLPRPNAAITNAFGTRVSLPASETSLSWFPLDYLFSHTSALPRQSPSAVCEQQRTFSSAQGPVPRQRMKSQPVSSSGTEDCRDTFITSDNCNGCHWSYLLQGGQMPNMVAFDTQSTVTDPTLRPVNDLSPYSEWSASMMGLAGKDPIFHAQLSWEQQKRPVLGAEISNFCLRCHQAGAQRQFHLDHGDREDPAVIAPPGTRPAFTADYAWLEPQGHIDRPAQWGALAREGVTCTVCHQVEAEELGKPSTFTGQFHFPEKPGPIFGPYADAAITPYFMEQAIDYVPRYGKHIQDSELCGSCHTVITPILAGQQKAAARDSKPYRTSYEQTTYLEWLNSAFAGQEARSCQDCHMPSRTPSTPTGSTRNLSSVIANVETAWMPDLANRAADTLITPTPKADYRRHTLVGLNVFANQMFQQFPSALGNSSANIGRMPTARAPLQTAEQEMVRFAQEETVALSVAQAAKAVQANSQAFDVTVRNLVGHKFPSGVGMRRAFVRFEALDATGKVLWASGRTNSAGQLVDGQQQVLENETTRDPLRIQTGRPYINSEKDAYIFEERTVTWRDAPTSEPRLVETNLKEADLAKMVLTTSFLEIVAEAKDTRLLPRGWKEGGPYSQYTRLWLMDPATKRPVPWPQEQPDLRRIRYELPGSVGKVSKVRVSIHYQSIPPYYLQDRLEYDTPSAQRLYYMVAHLNTDGTSIQDWSMKLVEQELTVK</sequence>
<dbReference type="InterPro" id="IPR036280">
    <property type="entry name" value="Multihaem_cyt_sf"/>
</dbReference>
<evidence type="ECO:0000313" key="5">
    <source>
        <dbReference type="Proteomes" id="UP000563426"/>
    </source>
</evidence>
<feature type="compositionally biased region" description="Polar residues" evidence="2">
    <location>
        <begin position="478"/>
        <end position="487"/>
    </location>
</feature>
<dbReference type="AlphaFoldDB" id="A0A7Y4KJH1"/>
<dbReference type="GO" id="GO:0016491">
    <property type="term" value="F:oxidoreductase activity"/>
    <property type="evidence" value="ECO:0007669"/>
    <property type="project" value="TreeGrafter"/>
</dbReference>
<gene>
    <name evidence="4" type="ORF">HMI49_17315</name>
</gene>
<name>A0A7Y4KJH1_9BACT</name>
<feature type="signal peptide" evidence="3">
    <location>
        <begin position="1"/>
        <end position="20"/>
    </location>
</feature>
<evidence type="ECO:0000256" key="1">
    <source>
        <dbReference type="ARBA" id="ARBA00022729"/>
    </source>
</evidence>
<evidence type="ECO:0008006" key="6">
    <source>
        <dbReference type="Google" id="ProtNLM"/>
    </source>
</evidence>
<dbReference type="Gene3D" id="1.10.1130.10">
    <property type="entry name" value="Flavocytochrome C3, Chain A"/>
    <property type="match status" value="1"/>
</dbReference>
<dbReference type="RefSeq" id="WP_171435884.1">
    <property type="nucleotide sequence ID" value="NZ_JABFJV010000089.1"/>
</dbReference>
<dbReference type="Proteomes" id="UP000563426">
    <property type="component" value="Unassembled WGS sequence"/>
</dbReference>
<dbReference type="Gene3D" id="3.50.70.20">
    <property type="entry name" value="Cytochrome P460"/>
    <property type="match status" value="1"/>
</dbReference>
<evidence type="ECO:0000313" key="4">
    <source>
        <dbReference type="EMBL" id="NOK34961.1"/>
    </source>
</evidence>
<organism evidence="4 5">
    <name type="scientific">Corallococcus exercitus</name>
    <dbReference type="NCBI Taxonomy" id="2316736"/>
    <lineage>
        <taxon>Bacteria</taxon>
        <taxon>Pseudomonadati</taxon>
        <taxon>Myxococcota</taxon>
        <taxon>Myxococcia</taxon>
        <taxon>Myxococcales</taxon>
        <taxon>Cystobacterineae</taxon>
        <taxon>Myxococcaceae</taxon>
        <taxon>Corallococcus</taxon>
    </lineage>
</organism>
<protein>
    <recommendedName>
        <fullName evidence="6">Cytochrome c-552/4 domain-containing protein</fullName>
    </recommendedName>
</protein>
<reference evidence="4 5" key="1">
    <citation type="submission" date="2020-05" db="EMBL/GenBank/DDBJ databases">
        <authorList>
            <person name="Whitworth D."/>
        </authorList>
    </citation>
    <scope>NUCLEOTIDE SEQUENCE [LARGE SCALE GENOMIC DNA]</scope>
    <source>
        <strain evidence="4 5">AB043B</strain>
    </source>
</reference>
<dbReference type="PANTHER" id="PTHR35038:SF8">
    <property type="entry name" value="C-TYPE POLYHEME CYTOCHROME OMCC"/>
    <property type="match status" value="1"/>
</dbReference>
<accession>A0A7Y4KJH1</accession>
<evidence type="ECO:0000256" key="2">
    <source>
        <dbReference type="SAM" id="MobiDB-lite"/>
    </source>
</evidence>
<feature type="chain" id="PRO_5030871187" description="Cytochrome c-552/4 domain-containing protein" evidence="3">
    <location>
        <begin position="21"/>
        <end position="1123"/>
    </location>
</feature>